<evidence type="ECO:0000313" key="2">
    <source>
        <dbReference type="EMBL" id="RMX48789.1"/>
    </source>
</evidence>
<keyword evidence="3" id="KW-1185">Reference proteome</keyword>
<reference evidence="2 3" key="1">
    <citation type="journal article" date="2018" name="Sci. Rep.">
        <title>Comparative analysis of the Pocillopora damicornis genome highlights role of immune system in coral evolution.</title>
        <authorList>
            <person name="Cunning R."/>
            <person name="Bay R.A."/>
            <person name="Gillette P."/>
            <person name="Baker A.C."/>
            <person name="Traylor-Knowles N."/>
        </authorList>
    </citation>
    <scope>NUCLEOTIDE SEQUENCE [LARGE SCALE GENOMIC DNA]</scope>
    <source>
        <strain evidence="2">RSMAS</strain>
        <tissue evidence="2">Whole animal</tissue>
    </source>
</reference>
<dbReference type="OrthoDB" id="295033at2759"/>
<proteinExistence type="predicted"/>
<dbReference type="AlphaFoldDB" id="A0A3M6U5F3"/>
<comment type="caution">
    <text evidence="2">The sequence shown here is derived from an EMBL/GenBank/DDBJ whole genome shotgun (WGS) entry which is preliminary data.</text>
</comment>
<dbReference type="EMBL" id="RCHS01002239">
    <property type="protein sequence ID" value="RMX48789.1"/>
    <property type="molecule type" value="Genomic_DNA"/>
</dbReference>
<dbReference type="STRING" id="46731.A0A3M6U5F3"/>
<accession>A0A3M6U5F3</accession>
<sequence length="92" mass="10239">FARKKAAELEDFQGSTASLGDGVLDSDTGTSPAKRRRMVKQDGEEIIKDFLSQVAKLPVESMTEEKTSQEVARLKEQVLARNNPYIQELLAK</sequence>
<feature type="non-terminal residue" evidence="2">
    <location>
        <position position="1"/>
    </location>
</feature>
<gene>
    <name evidence="2" type="ORF">pdam_00001573</name>
</gene>
<protein>
    <submittedName>
        <fullName evidence="2">Uncharacterized protein</fullName>
    </submittedName>
</protein>
<evidence type="ECO:0000256" key="1">
    <source>
        <dbReference type="SAM" id="MobiDB-lite"/>
    </source>
</evidence>
<evidence type="ECO:0000313" key="3">
    <source>
        <dbReference type="Proteomes" id="UP000275408"/>
    </source>
</evidence>
<organism evidence="2 3">
    <name type="scientific">Pocillopora damicornis</name>
    <name type="common">Cauliflower coral</name>
    <name type="synonym">Millepora damicornis</name>
    <dbReference type="NCBI Taxonomy" id="46731"/>
    <lineage>
        <taxon>Eukaryota</taxon>
        <taxon>Metazoa</taxon>
        <taxon>Cnidaria</taxon>
        <taxon>Anthozoa</taxon>
        <taxon>Hexacorallia</taxon>
        <taxon>Scleractinia</taxon>
        <taxon>Astrocoeniina</taxon>
        <taxon>Pocilloporidae</taxon>
        <taxon>Pocillopora</taxon>
    </lineage>
</organism>
<name>A0A3M6U5F3_POCDA</name>
<dbReference type="Proteomes" id="UP000275408">
    <property type="component" value="Unassembled WGS sequence"/>
</dbReference>
<feature type="region of interest" description="Disordered" evidence="1">
    <location>
        <begin position="16"/>
        <end position="39"/>
    </location>
</feature>